<dbReference type="EMBL" id="BDIP01001818">
    <property type="protein sequence ID" value="GCA62949.1"/>
    <property type="molecule type" value="Genomic_DNA"/>
</dbReference>
<reference evidence="2 3" key="1">
    <citation type="journal article" date="2018" name="PLoS ONE">
        <title>The draft genome of Kipferlia bialata reveals reductive genome evolution in fornicate parasites.</title>
        <authorList>
            <person name="Tanifuji G."/>
            <person name="Takabayashi S."/>
            <person name="Kume K."/>
            <person name="Takagi M."/>
            <person name="Nakayama T."/>
            <person name="Kamikawa R."/>
            <person name="Inagaki Y."/>
            <person name="Hashimoto T."/>
        </authorList>
    </citation>
    <scope>NUCLEOTIDE SEQUENCE [LARGE SCALE GENOMIC DNA]</scope>
    <source>
        <strain evidence="2">NY0173</strain>
    </source>
</reference>
<evidence type="ECO:0000313" key="2">
    <source>
        <dbReference type="EMBL" id="GCA62949.1"/>
    </source>
</evidence>
<dbReference type="AlphaFoldDB" id="A0A391NWV8"/>
<gene>
    <name evidence="2" type="ORF">KIPB_006832</name>
</gene>
<name>A0A391NWV8_9EUKA</name>
<sequence>TPASSSTETSLSLALEGRSAPRDVGRTSEYDWDKLGSKVNGTPKVSPDDLASKAGVMWMSSDYSVRTKNCHHFVMFLLDKVGASFFYKSDYNSCLMSLF</sequence>
<dbReference type="Proteomes" id="UP000265618">
    <property type="component" value="Unassembled WGS sequence"/>
</dbReference>
<evidence type="ECO:0008006" key="4">
    <source>
        <dbReference type="Google" id="ProtNLM"/>
    </source>
</evidence>
<feature type="non-terminal residue" evidence="2">
    <location>
        <position position="1"/>
    </location>
</feature>
<accession>A0A391NWV8</accession>
<proteinExistence type="predicted"/>
<organism evidence="2 3">
    <name type="scientific">Kipferlia bialata</name>
    <dbReference type="NCBI Taxonomy" id="797122"/>
    <lineage>
        <taxon>Eukaryota</taxon>
        <taxon>Metamonada</taxon>
        <taxon>Carpediemonas-like organisms</taxon>
        <taxon>Kipferlia</taxon>
    </lineage>
</organism>
<evidence type="ECO:0000256" key="1">
    <source>
        <dbReference type="SAM" id="MobiDB-lite"/>
    </source>
</evidence>
<keyword evidence="3" id="KW-1185">Reference proteome</keyword>
<protein>
    <recommendedName>
        <fullName evidence="4">LRAT domain-containing protein</fullName>
    </recommendedName>
</protein>
<comment type="caution">
    <text evidence="2">The sequence shown here is derived from an EMBL/GenBank/DDBJ whole genome shotgun (WGS) entry which is preliminary data.</text>
</comment>
<feature type="compositionally biased region" description="Basic and acidic residues" evidence="1">
    <location>
        <begin position="19"/>
        <end position="28"/>
    </location>
</feature>
<feature type="compositionally biased region" description="Low complexity" evidence="1">
    <location>
        <begin position="1"/>
        <end position="16"/>
    </location>
</feature>
<feature type="region of interest" description="Disordered" evidence="1">
    <location>
        <begin position="1"/>
        <end position="28"/>
    </location>
</feature>
<evidence type="ECO:0000313" key="3">
    <source>
        <dbReference type="Proteomes" id="UP000265618"/>
    </source>
</evidence>